<dbReference type="EMBL" id="CAFBPM010000012">
    <property type="protein sequence ID" value="CAB5026717.1"/>
    <property type="molecule type" value="Genomic_DNA"/>
</dbReference>
<dbReference type="InterPro" id="IPR002937">
    <property type="entry name" value="Amino_oxidase"/>
</dbReference>
<accession>A0A6J6ZNE9</accession>
<dbReference type="Pfam" id="PF01593">
    <property type="entry name" value="Amino_oxidase"/>
    <property type="match status" value="1"/>
</dbReference>
<dbReference type="PANTHER" id="PTHR42923">
    <property type="entry name" value="PROTOPORPHYRINOGEN OXIDASE"/>
    <property type="match status" value="1"/>
</dbReference>
<dbReference type="EMBL" id="CAFBLT010000001">
    <property type="protein sequence ID" value="CAB4860078.1"/>
    <property type="molecule type" value="Genomic_DNA"/>
</dbReference>
<dbReference type="Gene3D" id="3.50.50.60">
    <property type="entry name" value="FAD/NAD(P)-binding domain"/>
    <property type="match status" value="1"/>
</dbReference>
<dbReference type="GO" id="GO:0016491">
    <property type="term" value="F:oxidoreductase activity"/>
    <property type="evidence" value="ECO:0007669"/>
    <property type="project" value="InterPro"/>
</dbReference>
<dbReference type="EMBL" id="CAFABE010000017">
    <property type="protein sequence ID" value="CAB4823239.1"/>
    <property type="molecule type" value="Genomic_DNA"/>
</dbReference>
<dbReference type="AlphaFoldDB" id="A0A6J6ZNE9"/>
<dbReference type="SUPFAM" id="SSF51905">
    <property type="entry name" value="FAD/NAD(P)-binding domain"/>
    <property type="match status" value="1"/>
</dbReference>
<gene>
    <name evidence="2" type="ORF">UFOPK3164_00569</name>
    <name evidence="3" type="ORF">UFOPK3427_00127</name>
    <name evidence="4" type="ORF">UFOPK4112_01276</name>
</gene>
<proteinExistence type="predicted"/>
<evidence type="ECO:0000313" key="2">
    <source>
        <dbReference type="EMBL" id="CAB4823239.1"/>
    </source>
</evidence>
<evidence type="ECO:0000313" key="3">
    <source>
        <dbReference type="EMBL" id="CAB4860078.1"/>
    </source>
</evidence>
<dbReference type="InterPro" id="IPR036188">
    <property type="entry name" value="FAD/NAD-bd_sf"/>
</dbReference>
<dbReference type="InterPro" id="IPR050464">
    <property type="entry name" value="Zeta_carotene_desat/Oxidored"/>
</dbReference>
<dbReference type="Gene3D" id="3.90.660.20">
    <property type="entry name" value="Protoporphyrinogen oxidase, mitochondrial, domain 2"/>
    <property type="match status" value="1"/>
</dbReference>
<evidence type="ECO:0000313" key="4">
    <source>
        <dbReference type="EMBL" id="CAB5026717.1"/>
    </source>
</evidence>
<feature type="domain" description="Amine oxidase" evidence="1">
    <location>
        <begin position="10"/>
        <end position="414"/>
    </location>
</feature>
<dbReference type="PANTHER" id="PTHR42923:SF17">
    <property type="entry name" value="AMINE OXIDASE DOMAIN-CONTAINING PROTEIN"/>
    <property type="match status" value="1"/>
</dbReference>
<name>A0A6J6ZNE9_9ZZZZ</name>
<reference evidence="2" key="1">
    <citation type="submission" date="2020-05" db="EMBL/GenBank/DDBJ databases">
        <authorList>
            <person name="Chiriac C."/>
            <person name="Salcher M."/>
            <person name="Ghai R."/>
            <person name="Kavagutti S V."/>
        </authorList>
    </citation>
    <scope>NUCLEOTIDE SEQUENCE</scope>
</reference>
<dbReference type="Gene3D" id="1.10.3110.10">
    <property type="entry name" value="protoporphyrinogen ix oxidase, domain 3"/>
    <property type="match status" value="1"/>
</dbReference>
<evidence type="ECO:0000259" key="1">
    <source>
        <dbReference type="Pfam" id="PF01593"/>
    </source>
</evidence>
<organism evidence="2">
    <name type="scientific">freshwater metagenome</name>
    <dbReference type="NCBI Taxonomy" id="449393"/>
    <lineage>
        <taxon>unclassified sequences</taxon>
        <taxon>metagenomes</taxon>
        <taxon>ecological metagenomes</taxon>
    </lineage>
</organism>
<sequence>MKIAIIGSGIAGLSTAFYLASDHEITLFEAEGRLGGHTNTVPVVLSGKTHHVDTGFIVHNEKNYPLFRDFLQQLGVETQDADMSFSVSHQQPFLEFSGTGPRGLFAQPKNLVSPTFWKLLVSIARFGRLGRKMLRQPPDGAEDKEETVAEFLNRHSFSTSFKNQYLIPLGSSIWSADPRTFLEFPVRALLYFFNNHGLLTFMNRPKWQTVVGGSSTYIDALLNAIPLDVRLHSKVDAIQRTSEGVAISTSHGVELFDEVICATHSDQALAMLSDPTPEETSVLGAIRFQANQAVLHTDRSMLPALRTAWAAWNYYCPDHDSKKPTLTYWMNRLQRLDASEEICVTLNRSEEIDPNSIVGIYDYAHPMYDGNTFAAQRRWAEINGINATWFVGAWWGYGFHEDGVRSARRVADAIASVKENVVS</sequence>
<protein>
    <submittedName>
        <fullName evidence="2">Unannotated protein</fullName>
    </submittedName>
</protein>